<protein>
    <submittedName>
        <fullName evidence="1">Uncharacterized protein</fullName>
    </submittedName>
</protein>
<feature type="non-terminal residue" evidence="1">
    <location>
        <position position="1"/>
    </location>
</feature>
<name>X1LJI2_9ZZZZ</name>
<gene>
    <name evidence="1" type="ORF">S06H3_34899</name>
</gene>
<organism evidence="1">
    <name type="scientific">marine sediment metagenome</name>
    <dbReference type="NCBI Taxonomy" id="412755"/>
    <lineage>
        <taxon>unclassified sequences</taxon>
        <taxon>metagenomes</taxon>
        <taxon>ecological metagenomes</taxon>
    </lineage>
</organism>
<reference evidence="1" key="1">
    <citation type="journal article" date="2014" name="Front. Microbiol.">
        <title>High frequency of phylogenetically diverse reductive dehalogenase-homologous genes in deep subseafloor sedimentary metagenomes.</title>
        <authorList>
            <person name="Kawai M."/>
            <person name="Futagami T."/>
            <person name="Toyoda A."/>
            <person name="Takaki Y."/>
            <person name="Nishi S."/>
            <person name="Hori S."/>
            <person name="Arai W."/>
            <person name="Tsubouchi T."/>
            <person name="Morono Y."/>
            <person name="Uchiyama I."/>
            <person name="Ito T."/>
            <person name="Fujiyama A."/>
            <person name="Inagaki F."/>
            <person name="Takami H."/>
        </authorList>
    </citation>
    <scope>NUCLEOTIDE SEQUENCE</scope>
    <source>
        <strain evidence="1">Expedition CK06-06</strain>
    </source>
</reference>
<dbReference type="EMBL" id="BARV01020999">
    <property type="protein sequence ID" value="GAI19263.1"/>
    <property type="molecule type" value="Genomic_DNA"/>
</dbReference>
<accession>X1LJI2</accession>
<sequence length="70" mass="8049">DREGVAYIFVDKKWVGNPKRWASYISREAVEAIEGSHYFKRVFGTSRTSLFQLVGPRKQADEGENERGDL</sequence>
<comment type="caution">
    <text evidence="1">The sequence shown here is derived from an EMBL/GenBank/DDBJ whole genome shotgun (WGS) entry which is preliminary data.</text>
</comment>
<evidence type="ECO:0000313" key="1">
    <source>
        <dbReference type="EMBL" id="GAI19263.1"/>
    </source>
</evidence>
<proteinExistence type="predicted"/>
<dbReference type="AlphaFoldDB" id="X1LJI2"/>